<dbReference type="EMBL" id="AGNL01018394">
    <property type="protein sequence ID" value="EJK63174.1"/>
    <property type="molecule type" value="Genomic_DNA"/>
</dbReference>
<feature type="compositionally biased region" description="Polar residues" evidence="1">
    <location>
        <begin position="353"/>
        <end position="376"/>
    </location>
</feature>
<keyword evidence="2" id="KW-0472">Membrane</keyword>
<feature type="compositionally biased region" description="Pro residues" evidence="1">
    <location>
        <begin position="220"/>
        <end position="234"/>
    </location>
</feature>
<dbReference type="Pfam" id="PF09826">
    <property type="entry name" value="Beta_propel"/>
    <property type="match status" value="2"/>
</dbReference>
<feature type="compositionally biased region" description="Acidic residues" evidence="1">
    <location>
        <begin position="160"/>
        <end position="176"/>
    </location>
</feature>
<gene>
    <name evidence="3" type="ORF">THAOC_16186</name>
</gene>
<accession>K0SE00</accession>
<sequence>MMRTLGLNDDGNTTTKNAQETGREDPPTVYPSCHPFLNTTHDTRKSPAYPPHKTNFRERSIPTAKPIMMAESPTGDEEAQQPAASRAVAVSQQSNGTFLRKKALLGSFLFIAAVLAIALGVAFGGGDGTWQRRRYFVSTDGADDPDVVDSVTNLDAQPDVGDDGDEDNTGTDEPDVIIDSVTNLDVQPDVGDDGDGDNTGADEPDDVIDSLENVDGTGGQPPPEVSEAVDPPPLDTEVPPVVQAKFLRSSGPLESRVRIASPDIANGYSSCDDLKDDIVEALKFYANSIIMSEQSNDWYEKCDPKNSNYWWGGEPEYALAAESTSALDSAAAPPALESISAPQAEVSGKVDSPESTESSYGNQLSGQPRAGTNNQVDGVDEADIVKSDGKHVYAAYGDLLFVWNATDSSAGMSVTKIPQDSYENCTRDNPIKPWKPFPVPEPLPEEVVFENVRRRKTHMEHHRHLHPPRHSRQALSIAPGWHYNPCTKPRILSLLLHGKRLTTIVSENRYRGLDYTYEAKIIDDYSTVYARVYDVSDPQDAKPLTLLSETVIKGSYNSARSINSKGFVFSTSYINTWPFSEGIYRSHPDYCGMNSSQYVTVAAEKALNKTDDFAHQLLDELQLQLEGTCEDLFQIAALQSGDNGDDNIGGQVLENMVLISSFDMAADEVETHTSGAFSSGYLSSVYASQDFAAAMNVGSNYNALTNSWDQSTFILGFDLSGELPMPFAFAEVPGSPLNQYSSDYYDGNFRIVTTQTQWSWDSVDSESRTTNILYVLGVPGDQEGAEMPVIGKTTHLGKPNESVFAVRLIQDKAYVVTFERTDPFYIIDLSNATKPEMIGELQIPGFSSYLHPINISGVPLMLGIGEDVSEDGRRIGVKVSMFDVSNSSNPVENATFVDKGAYSAAGSDFYGFRYLPSSQKLIIPKSKYTTSSEGNFDGFVVYDIDLGDISEAYEIEHASSRAIWSGCWYDASMPARSLVFDGKITTVLSHSVIGTDLTTGEKEWNVSLAEGVNKTQCHPYFM</sequence>
<keyword evidence="2" id="KW-0812">Transmembrane</keyword>
<evidence type="ECO:0000313" key="4">
    <source>
        <dbReference type="Proteomes" id="UP000266841"/>
    </source>
</evidence>
<dbReference type="InterPro" id="IPR019198">
    <property type="entry name" value="Beta_propeller_containing"/>
</dbReference>
<feature type="region of interest" description="Disordered" evidence="1">
    <location>
        <begin position="1"/>
        <end position="56"/>
    </location>
</feature>
<evidence type="ECO:0000256" key="1">
    <source>
        <dbReference type="SAM" id="MobiDB-lite"/>
    </source>
</evidence>
<evidence type="ECO:0000313" key="3">
    <source>
        <dbReference type="EMBL" id="EJK63174.1"/>
    </source>
</evidence>
<protein>
    <submittedName>
        <fullName evidence="3">Uncharacterized protein</fullName>
    </submittedName>
</protein>
<reference evidence="3 4" key="1">
    <citation type="journal article" date="2012" name="Genome Biol.">
        <title>Genome and low-iron response of an oceanic diatom adapted to chronic iron limitation.</title>
        <authorList>
            <person name="Lommer M."/>
            <person name="Specht M."/>
            <person name="Roy A.S."/>
            <person name="Kraemer L."/>
            <person name="Andreson R."/>
            <person name="Gutowska M.A."/>
            <person name="Wolf J."/>
            <person name="Bergner S.V."/>
            <person name="Schilhabel M.B."/>
            <person name="Klostermeier U.C."/>
            <person name="Beiko R.G."/>
            <person name="Rosenstiel P."/>
            <person name="Hippler M."/>
            <person name="Laroche J."/>
        </authorList>
    </citation>
    <scope>NUCLEOTIDE SEQUENCE [LARGE SCALE GENOMIC DNA]</scope>
    <source>
        <strain evidence="3 4">CCMP1005</strain>
    </source>
</reference>
<feature type="transmembrane region" description="Helical" evidence="2">
    <location>
        <begin position="103"/>
        <end position="124"/>
    </location>
</feature>
<evidence type="ECO:0000256" key="2">
    <source>
        <dbReference type="SAM" id="Phobius"/>
    </source>
</evidence>
<dbReference type="OrthoDB" id="10264491at2759"/>
<feature type="compositionally biased region" description="Polar residues" evidence="1">
    <location>
        <begin position="10"/>
        <end position="20"/>
    </location>
</feature>
<proteinExistence type="predicted"/>
<dbReference type="eggNOG" id="ENOG502SAIA">
    <property type="taxonomic scope" value="Eukaryota"/>
</dbReference>
<keyword evidence="2" id="KW-1133">Transmembrane helix</keyword>
<comment type="caution">
    <text evidence="3">The sequence shown here is derived from an EMBL/GenBank/DDBJ whole genome shotgun (WGS) entry which is preliminary data.</text>
</comment>
<name>K0SE00_THAOC</name>
<feature type="region of interest" description="Disordered" evidence="1">
    <location>
        <begin position="341"/>
        <end position="376"/>
    </location>
</feature>
<keyword evidence="4" id="KW-1185">Reference proteome</keyword>
<dbReference type="AlphaFoldDB" id="K0SE00"/>
<dbReference type="OMA" id="GISEDYT"/>
<feature type="compositionally biased region" description="Acidic residues" evidence="1">
    <location>
        <begin position="190"/>
        <end position="209"/>
    </location>
</feature>
<feature type="region of interest" description="Disordered" evidence="1">
    <location>
        <begin position="140"/>
        <end position="234"/>
    </location>
</feature>
<dbReference type="Proteomes" id="UP000266841">
    <property type="component" value="Unassembled WGS sequence"/>
</dbReference>
<organism evidence="3 4">
    <name type="scientific">Thalassiosira oceanica</name>
    <name type="common">Marine diatom</name>
    <dbReference type="NCBI Taxonomy" id="159749"/>
    <lineage>
        <taxon>Eukaryota</taxon>
        <taxon>Sar</taxon>
        <taxon>Stramenopiles</taxon>
        <taxon>Ochrophyta</taxon>
        <taxon>Bacillariophyta</taxon>
        <taxon>Coscinodiscophyceae</taxon>
        <taxon>Thalassiosirophycidae</taxon>
        <taxon>Thalassiosirales</taxon>
        <taxon>Thalassiosiraceae</taxon>
        <taxon>Thalassiosira</taxon>
    </lineage>
</organism>